<evidence type="ECO:0000313" key="1">
    <source>
        <dbReference type="EMBL" id="JAD21072.1"/>
    </source>
</evidence>
<reference evidence="1" key="1">
    <citation type="submission" date="2014-09" db="EMBL/GenBank/DDBJ databases">
        <authorList>
            <person name="Magalhaes I.L.F."/>
            <person name="Oliveira U."/>
            <person name="Santos F.R."/>
            <person name="Vidigal T.H.D.A."/>
            <person name="Brescovit A.D."/>
            <person name="Santos A.J."/>
        </authorList>
    </citation>
    <scope>NUCLEOTIDE SEQUENCE</scope>
    <source>
        <tissue evidence="1">Shoot tissue taken approximately 20 cm above the soil surface</tissue>
    </source>
</reference>
<sequence length="18" mass="2235">MNSYNFKYLLEVLKFVLL</sequence>
<dbReference type="AlphaFoldDB" id="A0A0A8YC88"/>
<accession>A0A0A8YC88</accession>
<reference evidence="1" key="2">
    <citation type="journal article" date="2015" name="Data Brief">
        <title>Shoot transcriptome of the giant reed, Arundo donax.</title>
        <authorList>
            <person name="Barrero R.A."/>
            <person name="Guerrero F.D."/>
            <person name="Moolhuijzen P."/>
            <person name="Goolsby J.A."/>
            <person name="Tidwell J."/>
            <person name="Bellgard S.E."/>
            <person name="Bellgard M.I."/>
        </authorList>
    </citation>
    <scope>NUCLEOTIDE SEQUENCE</scope>
    <source>
        <tissue evidence="1">Shoot tissue taken approximately 20 cm above the soil surface</tissue>
    </source>
</reference>
<name>A0A0A8YC88_ARUDO</name>
<dbReference type="EMBL" id="GBRH01276823">
    <property type="protein sequence ID" value="JAD21072.1"/>
    <property type="molecule type" value="Transcribed_RNA"/>
</dbReference>
<protein>
    <submittedName>
        <fullName evidence="1">Uncharacterized protein</fullName>
    </submittedName>
</protein>
<proteinExistence type="predicted"/>
<organism evidence="1">
    <name type="scientific">Arundo donax</name>
    <name type="common">Giant reed</name>
    <name type="synonym">Donax arundinaceus</name>
    <dbReference type="NCBI Taxonomy" id="35708"/>
    <lineage>
        <taxon>Eukaryota</taxon>
        <taxon>Viridiplantae</taxon>
        <taxon>Streptophyta</taxon>
        <taxon>Embryophyta</taxon>
        <taxon>Tracheophyta</taxon>
        <taxon>Spermatophyta</taxon>
        <taxon>Magnoliopsida</taxon>
        <taxon>Liliopsida</taxon>
        <taxon>Poales</taxon>
        <taxon>Poaceae</taxon>
        <taxon>PACMAD clade</taxon>
        <taxon>Arundinoideae</taxon>
        <taxon>Arundineae</taxon>
        <taxon>Arundo</taxon>
    </lineage>
</organism>